<feature type="non-terminal residue" evidence="1">
    <location>
        <position position="1"/>
    </location>
</feature>
<feature type="non-terminal residue" evidence="1">
    <location>
        <position position="114"/>
    </location>
</feature>
<evidence type="ECO:0000313" key="2">
    <source>
        <dbReference type="Proteomes" id="UP000244855"/>
    </source>
</evidence>
<proteinExistence type="predicted"/>
<dbReference type="Proteomes" id="UP000244855">
    <property type="component" value="Unassembled WGS sequence"/>
</dbReference>
<name>A0A2V1DFI8_9PLEO</name>
<dbReference type="AlphaFoldDB" id="A0A2V1DFI8"/>
<protein>
    <submittedName>
        <fullName evidence="1">Uncharacterized protein</fullName>
    </submittedName>
</protein>
<sequence>FVAAASAAKFKYFTDQSCQIYNESYLTVTSAELKDLVIQSWPTTTAESYDSNLFLDKKKCPRNTDNNFKWWQVDNPWSSPGGAIAVVYYKETDTYNLCDLLAATLSNGYQGFCK</sequence>
<organism evidence="1 2">
    <name type="scientific">Periconia macrospinosa</name>
    <dbReference type="NCBI Taxonomy" id="97972"/>
    <lineage>
        <taxon>Eukaryota</taxon>
        <taxon>Fungi</taxon>
        <taxon>Dikarya</taxon>
        <taxon>Ascomycota</taxon>
        <taxon>Pezizomycotina</taxon>
        <taxon>Dothideomycetes</taxon>
        <taxon>Pleosporomycetidae</taxon>
        <taxon>Pleosporales</taxon>
        <taxon>Massarineae</taxon>
        <taxon>Periconiaceae</taxon>
        <taxon>Periconia</taxon>
    </lineage>
</organism>
<reference evidence="1 2" key="1">
    <citation type="journal article" date="2018" name="Sci. Rep.">
        <title>Comparative genomics provides insights into the lifestyle and reveals functional heterogeneity of dark septate endophytic fungi.</title>
        <authorList>
            <person name="Knapp D.G."/>
            <person name="Nemeth J.B."/>
            <person name="Barry K."/>
            <person name="Hainaut M."/>
            <person name="Henrissat B."/>
            <person name="Johnson J."/>
            <person name="Kuo A."/>
            <person name="Lim J.H.P."/>
            <person name="Lipzen A."/>
            <person name="Nolan M."/>
            <person name="Ohm R.A."/>
            <person name="Tamas L."/>
            <person name="Grigoriev I.V."/>
            <person name="Spatafora J.W."/>
            <person name="Nagy L.G."/>
            <person name="Kovacs G.M."/>
        </authorList>
    </citation>
    <scope>NUCLEOTIDE SEQUENCE [LARGE SCALE GENOMIC DNA]</scope>
    <source>
        <strain evidence="1 2">DSE2036</strain>
    </source>
</reference>
<keyword evidence="2" id="KW-1185">Reference proteome</keyword>
<gene>
    <name evidence="1" type="ORF">DM02DRAFT_486106</name>
</gene>
<evidence type="ECO:0000313" key="1">
    <source>
        <dbReference type="EMBL" id="PVH96801.1"/>
    </source>
</evidence>
<dbReference type="EMBL" id="KZ805454">
    <property type="protein sequence ID" value="PVH96801.1"/>
    <property type="molecule type" value="Genomic_DNA"/>
</dbReference>
<accession>A0A2V1DFI8</accession>